<proteinExistence type="predicted"/>
<dbReference type="AlphaFoldDB" id="A0A438KFW6"/>
<dbReference type="EMBL" id="QGNW01000007">
    <property type="protein sequence ID" value="RVX20102.1"/>
    <property type="molecule type" value="Genomic_DNA"/>
</dbReference>
<organism evidence="4 5">
    <name type="scientific">Vitis vinifera</name>
    <name type="common">Grape</name>
    <dbReference type="NCBI Taxonomy" id="29760"/>
    <lineage>
        <taxon>Eukaryota</taxon>
        <taxon>Viridiplantae</taxon>
        <taxon>Streptophyta</taxon>
        <taxon>Embryophyta</taxon>
        <taxon>Tracheophyta</taxon>
        <taxon>Spermatophyta</taxon>
        <taxon>Magnoliopsida</taxon>
        <taxon>eudicotyledons</taxon>
        <taxon>Gunneridae</taxon>
        <taxon>Pentapetalae</taxon>
        <taxon>rosids</taxon>
        <taxon>Vitales</taxon>
        <taxon>Vitaceae</taxon>
        <taxon>Viteae</taxon>
        <taxon>Vitis</taxon>
    </lineage>
</organism>
<dbReference type="GO" id="GO:0032875">
    <property type="term" value="P:regulation of DNA endoreduplication"/>
    <property type="evidence" value="ECO:0007669"/>
    <property type="project" value="InterPro"/>
</dbReference>
<dbReference type="OrthoDB" id="662905at2759"/>
<name>A0A438KFW6_VITVI</name>
<dbReference type="PANTHER" id="PTHR33142:SF89">
    <property type="entry name" value="CYCLIN-DEPENDENT PROTEIN KINASE INHIBITOR SMR2"/>
    <property type="match status" value="1"/>
</dbReference>
<dbReference type="PANTHER" id="PTHR33142">
    <property type="entry name" value="CYCLIN-DEPENDENT PROTEIN KINASE INHIBITOR SMR13"/>
    <property type="match status" value="1"/>
</dbReference>
<evidence type="ECO:0000256" key="1">
    <source>
        <dbReference type="ARBA" id="ARBA00023013"/>
    </source>
</evidence>
<gene>
    <name evidence="4" type="ORF">CK203_004733</name>
</gene>
<accession>A0A438KFW6</accession>
<feature type="region of interest" description="Disordered" evidence="3">
    <location>
        <begin position="1"/>
        <end position="54"/>
    </location>
</feature>
<sequence length="132" mass="15160">MAREYPQLQLIPPPSVEENRESTLTTDDPEGCRTPTSRDHKIPSILSCPPAPKKRGKVLSQKRKFQEVQFFEFTGGDEVDSLFKSSFELFRVSSRSVKKKSNDFTDENLSTWDMDPHDIQYYGDLAELSNEL</sequence>
<dbReference type="GO" id="GO:0004860">
    <property type="term" value="F:protein kinase inhibitor activity"/>
    <property type="evidence" value="ECO:0007669"/>
    <property type="project" value="UniProtKB-KW"/>
</dbReference>
<evidence type="ECO:0000313" key="5">
    <source>
        <dbReference type="Proteomes" id="UP000288805"/>
    </source>
</evidence>
<comment type="caution">
    <text evidence="4">The sequence shown here is derived from an EMBL/GenBank/DDBJ whole genome shotgun (WGS) entry which is preliminary data.</text>
</comment>
<dbReference type="InterPro" id="IPR040389">
    <property type="entry name" value="SMR"/>
</dbReference>
<reference evidence="4 5" key="1">
    <citation type="journal article" date="2018" name="PLoS Genet.">
        <title>Population sequencing reveals clonal diversity and ancestral inbreeding in the grapevine cultivar Chardonnay.</title>
        <authorList>
            <person name="Roach M.J."/>
            <person name="Johnson D.L."/>
            <person name="Bohlmann J."/>
            <person name="van Vuuren H.J."/>
            <person name="Jones S.J."/>
            <person name="Pretorius I.S."/>
            <person name="Schmidt S.A."/>
            <person name="Borneman A.R."/>
        </authorList>
    </citation>
    <scope>NUCLEOTIDE SEQUENCE [LARGE SCALE GENOMIC DNA]</scope>
    <source>
        <strain evidence="5">cv. Chardonnay</strain>
        <tissue evidence="4">Leaf</tissue>
    </source>
</reference>
<dbReference type="Proteomes" id="UP000288805">
    <property type="component" value="Unassembled WGS sequence"/>
</dbReference>
<keyword evidence="1" id="KW-0649">Protein kinase inhibitor</keyword>
<evidence type="ECO:0000256" key="3">
    <source>
        <dbReference type="SAM" id="MobiDB-lite"/>
    </source>
</evidence>
<evidence type="ECO:0000256" key="2">
    <source>
        <dbReference type="ARBA" id="ARBA00023306"/>
    </source>
</evidence>
<evidence type="ECO:0000313" key="4">
    <source>
        <dbReference type="EMBL" id="RVX20102.1"/>
    </source>
</evidence>
<keyword evidence="2" id="KW-0131">Cell cycle</keyword>
<protein>
    <submittedName>
        <fullName evidence="4">Uncharacterized protein</fullName>
    </submittedName>
</protein>